<protein>
    <recommendedName>
        <fullName evidence="4">Zinc finger GRF-type domain-containing protein</fullName>
    </recommendedName>
</protein>
<gene>
    <name evidence="2" type="ORF">PIB30_002560</name>
</gene>
<dbReference type="Proteomes" id="UP001341840">
    <property type="component" value="Unassembled WGS sequence"/>
</dbReference>
<accession>A0ABU6Z1L6</accession>
<keyword evidence="1" id="KW-0812">Transmembrane</keyword>
<name>A0ABU6Z1L6_9FABA</name>
<evidence type="ECO:0000313" key="3">
    <source>
        <dbReference type="Proteomes" id="UP001341840"/>
    </source>
</evidence>
<evidence type="ECO:0008006" key="4">
    <source>
        <dbReference type="Google" id="ProtNLM"/>
    </source>
</evidence>
<keyword evidence="3" id="KW-1185">Reference proteome</keyword>
<reference evidence="2 3" key="1">
    <citation type="journal article" date="2023" name="Plants (Basel)">
        <title>Bridging the Gap: Combining Genomics and Transcriptomics Approaches to Understand Stylosanthes scabra, an Orphan Legume from the Brazilian Caatinga.</title>
        <authorList>
            <person name="Ferreira-Neto J.R.C."/>
            <person name="da Silva M.D."/>
            <person name="Binneck E."/>
            <person name="de Melo N.F."/>
            <person name="da Silva R.H."/>
            <person name="de Melo A.L.T.M."/>
            <person name="Pandolfi V."/>
            <person name="Bustamante F.O."/>
            <person name="Brasileiro-Vidal A.C."/>
            <person name="Benko-Iseppon A.M."/>
        </authorList>
    </citation>
    <scope>NUCLEOTIDE SEQUENCE [LARGE SCALE GENOMIC DNA]</scope>
    <source>
        <tissue evidence="2">Leaves</tissue>
    </source>
</reference>
<dbReference type="EMBL" id="JASCZI010271865">
    <property type="protein sequence ID" value="MED6215871.1"/>
    <property type="molecule type" value="Genomic_DNA"/>
</dbReference>
<evidence type="ECO:0000256" key="1">
    <source>
        <dbReference type="SAM" id="Phobius"/>
    </source>
</evidence>
<evidence type="ECO:0000313" key="2">
    <source>
        <dbReference type="EMBL" id="MED6215871.1"/>
    </source>
</evidence>
<sequence>MHGNNSQGSGCSSRPRSQASWARASSCGRASKVPQWCGCGLRLVLKWSGTELNPDRPFYGRPKYNTSRQRWCGFFVWADDEEDEDTEGRAHCETKVDPLKINLGCRVSKLEDELRVLKCWVLGLSFVVMVVLFGNCLGLGK</sequence>
<organism evidence="2 3">
    <name type="scientific">Stylosanthes scabra</name>
    <dbReference type="NCBI Taxonomy" id="79078"/>
    <lineage>
        <taxon>Eukaryota</taxon>
        <taxon>Viridiplantae</taxon>
        <taxon>Streptophyta</taxon>
        <taxon>Embryophyta</taxon>
        <taxon>Tracheophyta</taxon>
        <taxon>Spermatophyta</taxon>
        <taxon>Magnoliopsida</taxon>
        <taxon>eudicotyledons</taxon>
        <taxon>Gunneridae</taxon>
        <taxon>Pentapetalae</taxon>
        <taxon>rosids</taxon>
        <taxon>fabids</taxon>
        <taxon>Fabales</taxon>
        <taxon>Fabaceae</taxon>
        <taxon>Papilionoideae</taxon>
        <taxon>50 kb inversion clade</taxon>
        <taxon>dalbergioids sensu lato</taxon>
        <taxon>Dalbergieae</taxon>
        <taxon>Pterocarpus clade</taxon>
        <taxon>Stylosanthes</taxon>
    </lineage>
</organism>
<keyword evidence="1" id="KW-0472">Membrane</keyword>
<keyword evidence="1" id="KW-1133">Transmembrane helix</keyword>
<feature type="transmembrane region" description="Helical" evidence="1">
    <location>
        <begin position="119"/>
        <end position="140"/>
    </location>
</feature>
<proteinExistence type="predicted"/>
<comment type="caution">
    <text evidence="2">The sequence shown here is derived from an EMBL/GenBank/DDBJ whole genome shotgun (WGS) entry which is preliminary data.</text>
</comment>